<dbReference type="EMBL" id="LGRX02000009">
    <property type="protein sequence ID" value="KAK3289919.1"/>
    <property type="molecule type" value="Genomic_DNA"/>
</dbReference>
<sequence>MNYYQECAYYQCPPYMPYAAYPTYPSAAPSPPVDVGYEDQFLAEVEAMRASVESLERLADSHNRVSRIAALYQRKRVMHKAMRRFEANRNVRLQAGARLNALQAAIAWRRGALSVFFATWYARKNSSLRAQRLAQATLTAARARRVRTIWRAWRSMQPDWRAAIRLAKMVNAYRALRVMDIADQGDTTAELQTKHDQLQSDHALLQDTLAQSDAVVQDLHAKRDILEKKLHVINNVIVALKDKFALHCVDCGRVLYKMRATNEPEEVDGVLDRCYDVWDDNAHRDALGKITLSTWVHKVHQTE</sequence>
<gene>
    <name evidence="2" type="ORF">CYMTET_2633</name>
    <name evidence="1" type="ORF">CYMTET_3463</name>
</gene>
<dbReference type="EMBL" id="LGRX02000235">
    <property type="protein sequence ID" value="KAK3289107.1"/>
    <property type="molecule type" value="Genomic_DNA"/>
</dbReference>
<proteinExistence type="predicted"/>
<evidence type="ECO:0000313" key="2">
    <source>
        <dbReference type="EMBL" id="KAK3289919.1"/>
    </source>
</evidence>
<reference evidence="2 3" key="1">
    <citation type="journal article" date="2015" name="Genome Biol. Evol.">
        <title>Comparative Genomics of a Bacterivorous Green Alga Reveals Evolutionary Causalities and Consequences of Phago-Mixotrophic Mode of Nutrition.</title>
        <authorList>
            <person name="Burns J.A."/>
            <person name="Paasch A."/>
            <person name="Narechania A."/>
            <person name="Kim E."/>
        </authorList>
    </citation>
    <scope>NUCLEOTIDE SEQUENCE [LARGE SCALE GENOMIC DNA]</scope>
    <source>
        <strain evidence="2">PLY_AMNH</strain>
    </source>
</reference>
<evidence type="ECO:0000313" key="3">
    <source>
        <dbReference type="Proteomes" id="UP001190700"/>
    </source>
</evidence>
<comment type="caution">
    <text evidence="2">The sequence shown here is derived from an EMBL/GenBank/DDBJ whole genome shotgun (WGS) entry which is preliminary data.</text>
</comment>
<accession>A0AAE0H4V5</accession>
<keyword evidence="3" id="KW-1185">Reference proteome</keyword>
<protein>
    <submittedName>
        <fullName evidence="2">Uncharacterized protein</fullName>
    </submittedName>
</protein>
<dbReference type="Proteomes" id="UP001190700">
    <property type="component" value="Unassembled WGS sequence"/>
</dbReference>
<name>A0AAE0H4V5_9CHLO</name>
<dbReference type="AlphaFoldDB" id="A0AAE0H4V5"/>
<organism evidence="2 3">
    <name type="scientific">Cymbomonas tetramitiformis</name>
    <dbReference type="NCBI Taxonomy" id="36881"/>
    <lineage>
        <taxon>Eukaryota</taxon>
        <taxon>Viridiplantae</taxon>
        <taxon>Chlorophyta</taxon>
        <taxon>Pyramimonadophyceae</taxon>
        <taxon>Pyramimonadales</taxon>
        <taxon>Pyramimonadaceae</taxon>
        <taxon>Cymbomonas</taxon>
    </lineage>
</organism>
<evidence type="ECO:0000313" key="1">
    <source>
        <dbReference type="EMBL" id="KAK3289107.1"/>
    </source>
</evidence>
<reference evidence="2" key="2">
    <citation type="submission" date="2023-06" db="EMBL/GenBank/DDBJ databases">
        <title>Long-read-based genome assembly of the green algal bacterivore Cymbomonas tetramitiformis.</title>
        <authorList>
            <person name="Gyaltshen Y."/>
            <person name="Rozenberg A."/>
            <person name="Paasch A."/>
            <person name="Burns J.A."/>
            <person name="Warring S."/>
            <person name="Larson R."/>
            <person name="Maurer-Alcala X."/>
            <person name="Dacks J."/>
            <person name="Kim E."/>
        </authorList>
    </citation>
    <scope>NUCLEOTIDE SEQUENCE</scope>
    <source>
        <strain evidence="2">PLY_AMNH</strain>
    </source>
</reference>